<proteinExistence type="predicted"/>
<dbReference type="SUPFAM" id="SSF48619">
    <property type="entry name" value="Phospholipase A2, PLA2"/>
    <property type="match status" value="1"/>
</dbReference>
<evidence type="ECO:0000313" key="2">
    <source>
        <dbReference type="EMBL" id="GGP60158.1"/>
    </source>
</evidence>
<keyword evidence="1" id="KW-0732">Signal</keyword>
<protein>
    <submittedName>
        <fullName evidence="2">Uncharacterized protein</fullName>
    </submittedName>
</protein>
<evidence type="ECO:0000256" key="1">
    <source>
        <dbReference type="SAM" id="SignalP"/>
    </source>
</evidence>
<organism evidence="2 3">
    <name type="scientific">Shewanella saliphila</name>
    <dbReference type="NCBI Taxonomy" id="2282698"/>
    <lineage>
        <taxon>Bacteria</taxon>
        <taxon>Pseudomonadati</taxon>
        <taxon>Pseudomonadota</taxon>
        <taxon>Gammaproteobacteria</taxon>
        <taxon>Alteromonadales</taxon>
        <taxon>Shewanellaceae</taxon>
        <taxon>Shewanella</taxon>
    </lineage>
</organism>
<gene>
    <name evidence="2" type="ORF">GCM10009409_27570</name>
</gene>
<accession>A0ABQ2Q7X0</accession>
<dbReference type="EMBL" id="BMQV01000031">
    <property type="protein sequence ID" value="GGP60158.1"/>
    <property type="molecule type" value="Genomic_DNA"/>
</dbReference>
<evidence type="ECO:0000313" key="3">
    <source>
        <dbReference type="Proteomes" id="UP000654367"/>
    </source>
</evidence>
<reference evidence="3" key="1">
    <citation type="journal article" date="2019" name="Int. J. Syst. Evol. Microbiol.">
        <title>The Global Catalogue of Microorganisms (GCM) 10K type strain sequencing project: providing services to taxonomists for standard genome sequencing and annotation.</title>
        <authorList>
            <consortium name="The Broad Institute Genomics Platform"/>
            <consortium name="The Broad Institute Genome Sequencing Center for Infectious Disease"/>
            <person name="Wu L."/>
            <person name="Ma J."/>
        </authorList>
    </citation>
    <scope>NUCLEOTIDE SEQUENCE [LARGE SCALE GENOMIC DNA]</scope>
    <source>
        <strain evidence="3">JCM 32304</strain>
    </source>
</reference>
<sequence length="146" mass="16374">MHYRLSVLLLSMLVLMCPIHFARADTLAPFTSDGCSVFPDGTFEQGELWLGCCQKHDFDYWKGGTFDERLASDKALRVCVAKVGQPQIALLMLAGVRVGGTPYLPTQFRWGYGWPYPRDYGALTADELKQVELLSTNTLIHTISQK</sequence>
<dbReference type="Proteomes" id="UP000654367">
    <property type="component" value="Unassembled WGS sequence"/>
</dbReference>
<comment type="caution">
    <text evidence="2">The sequence shown here is derived from an EMBL/GenBank/DDBJ whole genome shotgun (WGS) entry which is preliminary data.</text>
</comment>
<feature type="chain" id="PRO_5047124270" evidence="1">
    <location>
        <begin position="25"/>
        <end position="146"/>
    </location>
</feature>
<dbReference type="InterPro" id="IPR036444">
    <property type="entry name" value="PLipase_A2_dom_sf"/>
</dbReference>
<feature type="signal peptide" evidence="1">
    <location>
        <begin position="1"/>
        <end position="24"/>
    </location>
</feature>
<keyword evidence="3" id="KW-1185">Reference proteome</keyword>
<name>A0ABQ2Q7X0_9GAMM</name>